<accession>A0AAD1W438</accession>
<comment type="function">
    <text evidence="4">Required for normal mitochondrial ribosome function and mitochondrial translation. May play a role in ribosome biogenesis by preventing premature association of the 28S and 39S ribosomal subunits. Interacts with mitochondrial ribosomal protein uL14m (MRPL14), probably blocking formation of intersubunit bridge B8, preventing association of the 28S and 39S ribosomal subunits. Addition to isolated mitochondrial ribosomal subunits partially inhibits translation, probably by interfering with the association of the 28S and 39S ribosomal subunits and the formation of functional ribosomes. May also participate in the assembly and/or regulation of the stability of the large subunit of the mitochondrial ribosome. May function as a ribosomal silencing factor.</text>
</comment>
<dbReference type="GO" id="GO:0043023">
    <property type="term" value="F:ribosomal large subunit binding"/>
    <property type="evidence" value="ECO:0007669"/>
    <property type="project" value="TreeGrafter"/>
</dbReference>
<comment type="subcellular location">
    <subcellularLocation>
        <location evidence="1">Mitochondrion</location>
    </subcellularLocation>
</comment>
<evidence type="ECO:0000256" key="5">
    <source>
        <dbReference type="ARBA" id="ARBA00073331"/>
    </source>
</evidence>
<sequence length="239" mass="26710">MWAQCLPRLYPVCVTGYRALCSAPRLCRNVSLGSVQSIVGAACARVTGQAAVRTLHLHPGLNGLPAGGVGRSSGSEDTQDIDGLPLPRSQAEPEPRQEMMDNTLLTFNIDLLVKLLRQENGKDVCVIRIPPEVKYAEYFVIVSGFSTRHIQAMAQYTLKVFKSLKKVSNSQIILEGKDTDDWMCIDFGDIVVHFMLPEMRELYELEKLWTLRSYDDQLSQIADEILPADFTFGLQSKTE</sequence>
<dbReference type="AlphaFoldDB" id="A0AAD1W438"/>
<dbReference type="NCBIfam" id="TIGR00090">
    <property type="entry name" value="rsfS_iojap_ybeB"/>
    <property type="match status" value="1"/>
</dbReference>
<keyword evidence="3" id="KW-0496">Mitochondrion</keyword>
<evidence type="ECO:0000313" key="7">
    <source>
        <dbReference type="EMBL" id="CAH2282633.1"/>
    </source>
</evidence>
<dbReference type="Proteomes" id="UP001295444">
    <property type="component" value="Chromosome 04"/>
</dbReference>
<evidence type="ECO:0000256" key="1">
    <source>
        <dbReference type="ARBA" id="ARBA00004173"/>
    </source>
</evidence>
<dbReference type="HAMAP" id="MF_01477">
    <property type="entry name" value="Iojap_RsfS"/>
    <property type="match status" value="1"/>
</dbReference>
<proteinExistence type="inferred from homology"/>
<feature type="region of interest" description="Disordered" evidence="6">
    <location>
        <begin position="66"/>
        <end position="97"/>
    </location>
</feature>
<dbReference type="InterPro" id="IPR004394">
    <property type="entry name" value="Iojap/RsfS/C7orf30"/>
</dbReference>
<name>A0AAD1W438_PELCU</name>
<keyword evidence="8" id="KW-1185">Reference proteome</keyword>
<organism evidence="7 8">
    <name type="scientific">Pelobates cultripes</name>
    <name type="common">Western spadefoot toad</name>
    <dbReference type="NCBI Taxonomy" id="61616"/>
    <lineage>
        <taxon>Eukaryota</taxon>
        <taxon>Metazoa</taxon>
        <taxon>Chordata</taxon>
        <taxon>Craniata</taxon>
        <taxon>Vertebrata</taxon>
        <taxon>Euteleostomi</taxon>
        <taxon>Amphibia</taxon>
        <taxon>Batrachia</taxon>
        <taxon>Anura</taxon>
        <taxon>Pelobatoidea</taxon>
        <taxon>Pelobatidae</taxon>
        <taxon>Pelobates</taxon>
    </lineage>
</organism>
<evidence type="ECO:0000256" key="2">
    <source>
        <dbReference type="ARBA" id="ARBA00010574"/>
    </source>
</evidence>
<reference evidence="7" key="1">
    <citation type="submission" date="2022-03" db="EMBL/GenBank/DDBJ databases">
        <authorList>
            <person name="Alioto T."/>
            <person name="Alioto T."/>
            <person name="Gomez Garrido J."/>
        </authorList>
    </citation>
    <scope>NUCLEOTIDE SEQUENCE</scope>
</reference>
<dbReference type="GO" id="GO:0017148">
    <property type="term" value="P:negative regulation of translation"/>
    <property type="evidence" value="ECO:0007669"/>
    <property type="project" value="TreeGrafter"/>
</dbReference>
<dbReference type="FunFam" id="3.30.460.10:FF:000018">
    <property type="entry name" value="Mitochondrial assembly of ribosomal large subunit 1"/>
    <property type="match status" value="1"/>
</dbReference>
<protein>
    <recommendedName>
        <fullName evidence="5">Mitochondrial assembly of ribosomal large subunit protein 1</fullName>
    </recommendedName>
</protein>
<dbReference type="Gene3D" id="3.30.460.10">
    <property type="entry name" value="Beta Polymerase, domain 2"/>
    <property type="match status" value="1"/>
</dbReference>
<gene>
    <name evidence="7" type="ORF">PECUL_23A060643</name>
</gene>
<dbReference type="PANTHER" id="PTHR21043:SF0">
    <property type="entry name" value="MITOCHONDRIAL ASSEMBLY OF RIBOSOMAL LARGE SUBUNIT PROTEIN 1"/>
    <property type="match status" value="1"/>
</dbReference>
<evidence type="ECO:0000256" key="6">
    <source>
        <dbReference type="SAM" id="MobiDB-lite"/>
    </source>
</evidence>
<dbReference type="Pfam" id="PF02410">
    <property type="entry name" value="RsfS"/>
    <property type="match status" value="1"/>
</dbReference>
<dbReference type="EMBL" id="OW240915">
    <property type="protein sequence ID" value="CAH2282633.1"/>
    <property type="molecule type" value="Genomic_DNA"/>
</dbReference>
<dbReference type="PANTHER" id="PTHR21043">
    <property type="entry name" value="IOJAP SUPERFAMILY ORTHOLOG"/>
    <property type="match status" value="1"/>
</dbReference>
<dbReference type="SUPFAM" id="SSF81301">
    <property type="entry name" value="Nucleotidyltransferase"/>
    <property type="match status" value="1"/>
</dbReference>
<dbReference type="GO" id="GO:0090071">
    <property type="term" value="P:negative regulation of ribosome biogenesis"/>
    <property type="evidence" value="ECO:0007669"/>
    <property type="project" value="TreeGrafter"/>
</dbReference>
<comment type="similarity">
    <text evidence="2">Belongs to the Iojap/RsfS family.</text>
</comment>
<evidence type="ECO:0000256" key="3">
    <source>
        <dbReference type="ARBA" id="ARBA00023128"/>
    </source>
</evidence>
<evidence type="ECO:0000256" key="4">
    <source>
        <dbReference type="ARBA" id="ARBA00053669"/>
    </source>
</evidence>
<dbReference type="GO" id="GO:0005739">
    <property type="term" value="C:mitochondrion"/>
    <property type="evidence" value="ECO:0007669"/>
    <property type="project" value="UniProtKB-SubCell"/>
</dbReference>
<evidence type="ECO:0000313" key="8">
    <source>
        <dbReference type="Proteomes" id="UP001295444"/>
    </source>
</evidence>
<dbReference type="InterPro" id="IPR043519">
    <property type="entry name" value="NT_sf"/>
</dbReference>